<evidence type="ECO:0000259" key="6">
    <source>
        <dbReference type="PROSITE" id="PS50110"/>
    </source>
</evidence>
<dbReference type="SMART" id="SM00862">
    <property type="entry name" value="Trans_reg_C"/>
    <property type="match status" value="1"/>
</dbReference>
<dbReference type="EMBL" id="CP002345">
    <property type="protein sequence ID" value="ADQ79719.1"/>
    <property type="molecule type" value="Genomic_DNA"/>
</dbReference>
<keyword evidence="1 4" id="KW-0597">Phosphoprotein</keyword>
<organism evidence="8 9">
    <name type="scientific">Paludibacter propionicigenes (strain DSM 17365 / JCM 13257 / WB4)</name>
    <dbReference type="NCBI Taxonomy" id="694427"/>
    <lineage>
        <taxon>Bacteria</taxon>
        <taxon>Pseudomonadati</taxon>
        <taxon>Bacteroidota</taxon>
        <taxon>Bacteroidia</taxon>
        <taxon>Bacteroidales</taxon>
        <taxon>Paludibacteraceae</taxon>
        <taxon>Paludibacter</taxon>
    </lineage>
</organism>
<dbReference type="STRING" id="694427.Palpr_1574"/>
<feature type="domain" description="Response regulatory" evidence="6">
    <location>
        <begin position="4"/>
        <end position="119"/>
    </location>
</feature>
<dbReference type="InterPro" id="IPR001789">
    <property type="entry name" value="Sig_transdc_resp-reg_receiver"/>
</dbReference>
<dbReference type="PANTHER" id="PTHR48111">
    <property type="entry name" value="REGULATOR OF RPOS"/>
    <property type="match status" value="1"/>
</dbReference>
<dbReference type="Gene3D" id="1.10.10.10">
    <property type="entry name" value="Winged helix-like DNA-binding domain superfamily/Winged helix DNA-binding domain"/>
    <property type="match status" value="1"/>
</dbReference>
<reference evidence="8 9" key="2">
    <citation type="journal article" date="2011" name="Stand. Genomic Sci.">
        <title>Complete genome sequence of Paludibacter propionicigenes type strain (WB4).</title>
        <authorList>
            <person name="Gronow S."/>
            <person name="Munk C."/>
            <person name="Lapidus A."/>
            <person name="Nolan M."/>
            <person name="Lucas S."/>
            <person name="Hammon N."/>
            <person name="Deshpande S."/>
            <person name="Cheng J.F."/>
            <person name="Tapia R."/>
            <person name="Han C."/>
            <person name="Goodwin L."/>
            <person name="Pitluck S."/>
            <person name="Liolios K."/>
            <person name="Ivanova N."/>
            <person name="Mavromatis K."/>
            <person name="Mikhailova N."/>
            <person name="Pati A."/>
            <person name="Chen A."/>
            <person name="Palaniappan K."/>
            <person name="Land M."/>
            <person name="Hauser L."/>
            <person name="Chang Y.J."/>
            <person name="Jeffries C.D."/>
            <person name="Brambilla E."/>
            <person name="Rohde M."/>
            <person name="Goker M."/>
            <person name="Detter J.C."/>
            <person name="Woyke T."/>
            <person name="Bristow J."/>
            <person name="Eisen J.A."/>
            <person name="Markowitz V."/>
            <person name="Hugenholtz P."/>
            <person name="Kyrpides N.C."/>
            <person name="Klenk H.P."/>
        </authorList>
    </citation>
    <scope>NUCLEOTIDE SEQUENCE [LARGE SCALE GENOMIC DNA]</scope>
    <source>
        <strain evidence="9">DSM 17365 / JCM 13257 / WB4</strain>
    </source>
</reference>
<feature type="DNA-binding region" description="OmpR/PhoB-type" evidence="5">
    <location>
        <begin position="124"/>
        <end position="221"/>
    </location>
</feature>
<evidence type="ECO:0000259" key="7">
    <source>
        <dbReference type="PROSITE" id="PS51755"/>
    </source>
</evidence>
<dbReference type="InterPro" id="IPR016032">
    <property type="entry name" value="Sig_transdc_resp-reg_C-effctor"/>
</dbReference>
<dbReference type="Proteomes" id="UP000008718">
    <property type="component" value="Chromosome"/>
</dbReference>
<dbReference type="RefSeq" id="WP_013445088.1">
    <property type="nucleotide sequence ID" value="NC_014734.1"/>
</dbReference>
<accession>E4T4S5</accession>
<protein>
    <submittedName>
        <fullName evidence="8">Two component transcriptional regulator, winged helix family</fullName>
    </submittedName>
</protein>
<dbReference type="HOGENOM" id="CLU_000445_30_3_10"/>
<evidence type="ECO:0000313" key="9">
    <source>
        <dbReference type="Proteomes" id="UP000008718"/>
    </source>
</evidence>
<dbReference type="KEGG" id="ppn:Palpr_1574"/>
<dbReference type="AlphaFoldDB" id="E4T4S5"/>
<evidence type="ECO:0000256" key="5">
    <source>
        <dbReference type="PROSITE-ProRule" id="PRU01091"/>
    </source>
</evidence>
<dbReference type="Gene3D" id="3.40.50.2300">
    <property type="match status" value="1"/>
</dbReference>
<keyword evidence="9" id="KW-1185">Reference proteome</keyword>
<name>E4T4S5_PALPW</name>
<gene>
    <name evidence="8" type="ordered locus">Palpr_1574</name>
</gene>
<evidence type="ECO:0000256" key="2">
    <source>
        <dbReference type="ARBA" id="ARBA00023012"/>
    </source>
</evidence>
<dbReference type="GO" id="GO:0000156">
    <property type="term" value="F:phosphorelay response regulator activity"/>
    <property type="evidence" value="ECO:0007669"/>
    <property type="project" value="TreeGrafter"/>
</dbReference>
<dbReference type="CDD" id="cd00383">
    <property type="entry name" value="trans_reg_C"/>
    <property type="match status" value="1"/>
</dbReference>
<evidence type="ECO:0000256" key="4">
    <source>
        <dbReference type="PROSITE-ProRule" id="PRU00169"/>
    </source>
</evidence>
<proteinExistence type="predicted"/>
<feature type="modified residue" description="4-aspartylphosphate" evidence="4">
    <location>
        <position position="53"/>
    </location>
</feature>
<dbReference type="InterPro" id="IPR001867">
    <property type="entry name" value="OmpR/PhoB-type_DNA-bd"/>
</dbReference>
<dbReference type="PANTHER" id="PTHR48111:SF40">
    <property type="entry name" value="PHOSPHATE REGULON TRANSCRIPTIONAL REGULATORY PROTEIN PHOB"/>
    <property type="match status" value="1"/>
</dbReference>
<feature type="domain" description="OmpR/PhoB-type" evidence="7">
    <location>
        <begin position="124"/>
        <end position="221"/>
    </location>
</feature>
<evidence type="ECO:0000256" key="3">
    <source>
        <dbReference type="ARBA" id="ARBA00023125"/>
    </source>
</evidence>
<keyword evidence="3 5" id="KW-0238">DNA-binding</keyword>
<dbReference type="PROSITE" id="PS51755">
    <property type="entry name" value="OMPR_PHOB"/>
    <property type="match status" value="1"/>
</dbReference>
<dbReference type="CDD" id="cd17574">
    <property type="entry name" value="REC_OmpR"/>
    <property type="match status" value="1"/>
</dbReference>
<dbReference type="InterPro" id="IPR036388">
    <property type="entry name" value="WH-like_DNA-bd_sf"/>
</dbReference>
<keyword evidence="2" id="KW-0902">Two-component regulatory system</keyword>
<dbReference type="Pfam" id="PF00072">
    <property type="entry name" value="Response_reg"/>
    <property type="match status" value="1"/>
</dbReference>
<dbReference type="InterPro" id="IPR039420">
    <property type="entry name" value="WalR-like"/>
</dbReference>
<reference key="1">
    <citation type="submission" date="2010-11" db="EMBL/GenBank/DDBJ databases">
        <title>The complete genome of Paludibacter propionicigenes DSM 17365.</title>
        <authorList>
            <consortium name="US DOE Joint Genome Institute (JGI-PGF)"/>
            <person name="Lucas S."/>
            <person name="Copeland A."/>
            <person name="Lapidus A."/>
            <person name="Bruce D."/>
            <person name="Goodwin L."/>
            <person name="Pitluck S."/>
            <person name="Kyrpides N."/>
            <person name="Mavromatis K."/>
            <person name="Ivanova N."/>
            <person name="Munk A.C."/>
            <person name="Brettin T."/>
            <person name="Detter J.C."/>
            <person name="Han C."/>
            <person name="Tapia R."/>
            <person name="Land M."/>
            <person name="Hauser L."/>
            <person name="Markowitz V."/>
            <person name="Cheng J.-F."/>
            <person name="Hugenholtz P."/>
            <person name="Woyke T."/>
            <person name="Wu D."/>
            <person name="Gronow S."/>
            <person name="Wellnitz S."/>
            <person name="Brambilla E."/>
            <person name="Klenk H.-P."/>
            <person name="Eisen J.A."/>
        </authorList>
    </citation>
    <scope>NUCLEOTIDE SEQUENCE</scope>
    <source>
        <strain>WB4</strain>
    </source>
</reference>
<evidence type="ECO:0000256" key="1">
    <source>
        <dbReference type="ARBA" id="ARBA00022553"/>
    </source>
</evidence>
<dbReference type="Pfam" id="PF00486">
    <property type="entry name" value="Trans_reg_C"/>
    <property type="match status" value="1"/>
</dbReference>
<dbReference type="SUPFAM" id="SSF46894">
    <property type="entry name" value="C-terminal effector domain of the bipartite response regulators"/>
    <property type="match status" value="1"/>
</dbReference>
<dbReference type="PROSITE" id="PS50110">
    <property type="entry name" value="RESPONSE_REGULATORY"/>
    <property type="match status" value="1"/>
</dbReference>
<dbReference type="GO" id="GO:0000976">
    <property type="term" value="F:transcription cis-regulatory region binding"/>
    <property type="evidence" value="ECO:0007669"/>
    <property type="project" value="TreeGrafter"/>
</dbReference>
<dbReference type="GO" id="GO:0006355">
    <property type="term" value="P:regulation of DNA-templated transcription"/>
    <property type="evidence" value="ECO:0007669"/>
    <property type="project" value="InterPro"/>
</dbReference>
<sequence length="225" mass="25569">MKHKILLVEDDFILGETLKDFFESNGLSVAWAQDGNMAIKYFNNIKPELILLDVILPEKDGFEVIAEIRKSNTIVPIIFMTGTQFEAPYQIKGYKLGAVNYLRKPIVPQVVLAQINSILSPITARRYKFENLHIIIDNQLLVINNTEIIVREKESKLFVLLLNNQHKVLSRNDILLAIWGDNSYNLNNVLDSTISHLKKSLTAFPALQIVSVYGNGYKLTINTNI</sequence>
<dbReference type="GO" id="GO:0005829">
    <property type="term" value="C:cytosol"/>
    <property type="evidence" value="ECO:0007669"/>
    <property type="project" value="TreeGrafter"/>
</dbReference>
<dbReference type="GO" id="GO:0032993">
    <property type="term" value="C:protein-DNA complex"/>
    <property type="evidence" value="ECO:0007669"/>
    <property type="project" value="TreeGrafter"/>
</dbReference>
<dbReference type="InterPro" id="IPR011006">
    <property type="entry name" value="CheY-like_superfamily"/>
</dbReference>
<dbReference type="eggNOG" id="COG0745">
    <property type="taxonomic scope" value="Bacteria"/>
</dbReference>
<dbReference type="SMART" id="SM00448">
    <property type="entry name" value="REC"/>
    <property type="match status" value="1"/>
</dbReference>
<dbReference type="SUPFAM" id="SSF52172">
    <property type="entry name" value="CheY-like"/>
    <property type="match status" value="1"/>
</dbReference>
<evidence type="ECO:0000313" key="8">
    <source>
        <dbReference type="EMBL" id="ADQ79719.1"/>
    </source>
</evidence>